<dbReference type="Pfam" id="PF22458">
    <property type="entry name" value="RsmF-B_ferredox"/>
    <property type="match status" value="1"/>
</dbReference>
<dbReference type="RefSeq" id="WP_068994136.1">
    <property type="nucleotide sequence ID" value="NZ_CP012418.1"/>
</dbReference>
<evidence type="ECO:0000259" key="14">
    <source>
        <dbReference type="PROSITE" id="PS51686"/>
    </source>
</evidence>
<dbReference type="Pfam" id="PF01029">
    <property type="entry name" value="NusB"/>
    <property type="match status" value="1"/>
</dbReference>
<dbReference type="InterPro" id="IPR001678">
    <property type="entry name" value="MeTrfase_RsmB-F_NOP2_dom"/>
</dbReference>
<dbReference type="KEGG" id="ksd:KS2013_2308"/>
<keyword evidence="7 13" id="KW-0808">Transferase</keyword>
<evidence type="ECO:0000256" key="10">
    <source>
        <dbReference type="ARBA" id="ARBA00030399"/>
    </source>
</evidence>
<dbReference type="GO" id="GO:0009383">
    <property type="term" value="F:rRNA (cytosine-C5-)-methyltransferase activity"/>
    <property type="evidence" value="ECO:0007669"/>
    <property type="project" value="TreeGrafter"/>
</dbReference>
<feature type="active site" description="Nucleophile" evidence="13">
    <location>
        <position position="377"/>
    </location>
</feature>
<comment type="catalytic activity">
    <reaction evidence="12">
        <text>cytidine(967) in 16S rRNA + S-adenosyl-L-methionine = 5-methylcytidine(967) in 16S rRNA + S-adenosyl-L-homocysteine + H(+)</text>
        <dbReference type="Rhea" id="RHEA:42748"/>
        <dbReference type="Rhea" id="RHEA-COMP:10219"/>
        <dbReference type="Rhea" id="RHEA-COMP:10220"/>
        <dbReference type="ChEBI" id="CHEBI:15378"/>
        <dbReference type="ChEBI" id="CHEBI:57856"/>
        <dbReference type="ChEBI" id="CHEBI:59789"/>
        <dbReference type="ChEBI" id="CHEBI:74483"/>
        <dbReference type="ChEBI" id="CHEBI:82748"/>
        <dbReference type="EC" id="2.1.1.176"/>
    </reaction>
</comment>
<dbReference type="SUPFAM" id="SSF48013">
    <property type="entry name" value="NusB-like"/>
    <property type="match status" value="1"/>
</dbReference>
<dbReference type="InterPro" id="IPR004573">
    <property type="entry name" value="rRNA_ssu_MeTfrase_B"/>
</dbReference>
<dbReference type="NCBIfam" id="NF008149">
    <property type="entry name" value="PRK10901.1"/>
    <property type="match status" value="1"/>
</dbReference>
<dbReference type="InterPro" id="IPR049560">
    <property type="entry name" value="MeTrfase_RsmB-F_NOP2_cat"/>
</dbReference>
<evidence type="ECO:0000313" key="16">
    <source>
        <dbReference type="Proteomes" id="UP000094147"/>
    </source>
</evidence>
<evidence type="ECO:0000256" key="13">
    <source>
        <dbReference type="PROSITE-ProRule" id="PRU01023"/>
    </source>
</evidence>
<dbReference type="PANTHER" id="PTHR22807:SF61">
    <property type="entry name" value="NOL1_NOP2_SUN FAMILY PROTEIN _ ANTITERMINATION NUSB DOMAIN-CONTAINING PROTEIN"/>
    <property type="match status" value="1"/>
</dbReference>
<dbReference type="PRINTS" id="PR02008">
    <property type="entry name" value="RCMTFAMILY"/>
</dbReference>
<evidence type="ECO:0000256" key="12">
    <source>
        <dbReference type="ARBA" id="ARBA00047283"/>
    </source>
</evidence>
<feature type="binding site" evidence="13">
    <location>
        <position position="306"/>
    </location>
    <ligand>
        <name>S-adenosyl-L-methionine</name>
        <dbReference type="ChEBI" id="CHEBI:59789"/>
    </ligand>
</feature>
<dbReference type="Proteomes" id="UP000094147">
    <property type="component" value="Chromosome"/>
</dbReference>
<sequence>MPILNAHQIRSQAAISLHEIAFKGHSANDVLAQYEFSNPNDTSLYKALVLGSCRYFLRMQAATEKLLRKPFKPKDRDLLCLLIVGLYQLEYTRIPDHAALSETVNACRELKKDWAAKLINGVLRNFVRQQTSIMDELNKNWDTKFSTPDWLINKIKPVYKGQIESILEASNQQAPMSLRVNLSKLTRQDYSNLLDEAGIEHLLHPLADTSIILNSALPVEQLPGFEEGLCSVQDAAAQMAAILLAPRPGAYSLDACAAPGGKTAHLLEQTNNKLHLDAVDIDPQRCFKIQENLERLELSADIHAEDALHFMQGKNGYYDTILLDVPCSATGVIRRHPDIKLLRREEDIAELVTIQQQLLESAWKALKPGGKLLYATCSILTEENSQQVSHFLKKTEDCQLSELPKELVNISSSNIGCQILPGTKDMDGFYYALLHKTA</sequence>
<evidence type="ECO:0000256" key="11">
    <source>
        <dbReference type="ARBA" id="ARBA00031088"/>
    </source>
</evidence>
<keyword evidence="5" id="KW-0698">rRNA processing</keyword>
<proteinExistence type="inferred from homology"/>
<feature type="binding site" evidence="13">
    <location>
        <begin position="256"/>
        <end position="262"/>
    </location>
    <ligand>
        <name>S-adenosyl-L-methionine</name>
        <dbReference type="ChEBI" id="CHEBI:59789"/>
    </ligand>
</feature>
<dbReference type="NCBIfam" id="NF011494">
    <property type="entry name" value="PRK14902.1"/>
    <property type="match status" value="1"/>
</dbReference>
<keyword evidence="4" id="KW-0963">Cytoplasm</keyword>
<organism evidence="15 16">
    <name type="scientific">Kangiella sediminilitoris</name>
    <dbReference type="NCBI Taxonomy" id="1144748"/>
    <lineage>
        <taxon>Bacteria</taxon>
        <taxon>Pseudomonadati</taxon>
        <taxon>Pseudomonadota</taxon>
        <taxon>Gammaproteobacteria</taxon>
        <taxon>Kangiellales</taxon>
        <taxon>Kangiellaceae</taxon>
        <taxon>Kangiella</taxon>
    </lineage>
</organism>
<accession>A0A1B3BDX1</accession>
<keyword evidence="6 13" id="KW-0489">Methyltransferase</keyword>
<keyword evidence="16" id="KW-1185">Reference proteome</keyword>
<dbReference type="PANTHER" id="PTHR22807">
    <property type="entry name" value="NOP2 YEAST -RELATED NOL1/NOP2/FMU SUN DOMAIN-CONTAINING"/>
    <property type="match status" value="1"/>
</dbReference>
<keyword evidence="9 13" id="KW-0694">RNA-binding</keyword>
<dbReference type="Pfam" id="PF01189">
    <property type="entry name" value="Methyltr_RsmB-F"/>
    <property type="match status" value="1"/>
</dbReference>
<comment type="similarity">
    <text evidence="13">Belongs to the class I-like SAM-binding methyltransferase superfamily. RsmB/NOP family.</text>
</comment>
<dbReference type="GO" id="GO:0003723">
    <property type="term" value="F:RNA binding"/>
    <property type="evidence" value="ECO:0007669"/>
    <property type="project" value="UniProtKB-UniRule"/>
</dbReference>
<dbReference type="NCBIfam" id="TIGR00563">
    <property type="entry name" value="rsmB"/>
    <property type="match status" value="1"/>
</dbReference>
<dbReference type="OrthoDB" id="9810297at2"/>
<feature type="domain" description="SAM-dependent MTase RsmB/NOP-type" evidence="14">
    <location>
        <begin position="166"/>
        <end position="437"/>
    </location>
</feature>
<dbReference type="InterPro" id="IPR035926">
    <property type="entry name" value="NusB-like_sf"/>
</dbReference>
<dbReference type="Gene3D" id="3.40.50.150">
    <property type="entry name" value="Vaccinia Virus protein VP39"/>
    <property type="match status" value="1"/>
</dbReference>
<dbReference type="AlphaFoldDB" id="A0A1B3BDX1"/>
<evidence type="ECO:0000256" key="1">
    <source>
        <dbReference type="ARBA" id="ARBA00002724"/>
    </source>
</evidence>
<gene>
    <name evidence="15" type="ORF">KS2013_2308</name>
</gene>
<evidence type="ECO:0000256" key="8">
    <source>
        <dbReference type="ARBA" id="ARBA00022691"/>
    </source>
</evidence>
<dbReference type="InterPro" id="IPR029063">
    <property type="entry name" value="SAM-dependent_MTases_sf"/>
</dbReference>
<reference evidence="16" key="1">
    <citation type="submission" date="2015-08" db="EMBL/GenBank/DDBJ databases">
        <authorList>
            <person name="Kim K.M."/>
        </authorList>
    </citation>
    <scope>NUCLEOTIDE SEQUENCE [LARGE SCALE GENOMIC DNA]</scope>
    <source>
        <strain evidence="16">KCTC 23892</strain>
    </source>
</reference>
<evidence type="ECO:0000256" key="4">
    <source>
        <dbReference type="ARBA" id="ARBA00022490"/>
    </source>
</evidence>
<dbReference type="InterPro" id="IPR023267">
    <property type="entry name" value="RCMT"/>
</dbReference>
<evidence type="ECO:0000256" key="9">
    <source>
        <dbReference type="ARBA" id="ARBA00022884"/>
    </source>
</evidence>
<dbReference type="Gene3D" id="3.30.70.1170">
    <property type="entry name" value="Sun protein, domain 3"/>
    <property type="match status" value="1"/>
</dbReference>
<dbReference type="PATRIC" id="fig|1144748.3.peg.2328"/>
<dbReference type="InterPro" id="IPR054728">
    <property type="entry name" value="RsmB-like_ferredoxin"/>
</dbReference>
<feature type="binding site" evidence="13">
    <location>
        <position position="324"/>
    </location>
    <ligand>
        <name>S-adenosyl-L-methionine</name>
        <dbReference type="ChEBI" id="CHEBI:59789"/>
    </ligand>
</feature>
<dbReference type="Gene3D" id="1.10.940.10">
    <property type="entry name" value="NusB-like"/>
    <property type="match status" value="1"/>
</dbReference>
<evidence type="ECO:0000256" key="2">
    <source>
        <dbReference type="ARBA" id="ARBA00004496"/>
    </source>
</evidence>
<dbReference type="SUPFAM" id="SSF53335">
    <property type="entry name" value="S-adenosyl-L-methionine-dependent methyltransferases"/>
    <property type="match status" value="1"/>
</dbReference>
<evidence type="ECO:0000256" key="6">
    <source>
        <dbReference type="ARBA" id="ARBA00022603"/>
    </source>
</evidence>
<comment type="subcellular location">
    <subcellularLocation>
        <location evidence="2">Cytoplasm</location>
    </subcellularLocation>
</comment>
<dbReference type="GO" id="GO:0005829">
    <property type="term" value="C:cytosol"/>
    <property type="evidence" value="ECO:0007669"/>
    <property type="project" value="TreeGrafter"/>
</dbReference>
<dbReference type="GO" id="GO:0070475">
    <property type="term" value="P:rRNA base methylation"/>
    <property type="evidence" value="ECO:0007669"/>
    <property type="project" value="TreeGrafter"/>
</dbReference>
<dbReference type="STRING" id="1144748.KS2013_2308"/>
<dbReference type="GO" id="GO:0006355">
    <property type="term" value="P:regulation of DNA-templated transcription"/>
    <property type="evidence" value="ECO:0007669"/>
    <property type="project" value="InterPro"/>
</dbReference>
<evidence type="ECO:0000256" key="5">
    <source>
        <dbReference type="ARBA" id="ARBA00022552"/>
    </source>
</evidence>
<protein>
    <recommendedName>
        <fullName evidence="3">16S rRNA (cytosine(967)-C(5))-methyltransferase</fullName>
        <ecNumber evidence="3">2.1.1.176</ecNumber>
    </recommendedName>
    <alternativeName>
        <fullName evidence="10">16S rRNA m5C967 methyltransferase</fullName>
    </alternativeName>
    <alternativeName>
        <fullName evidence="11">rRNA (cytosine-C(5)-)-methyltransferase RsmB</fullName>
    </alternativeName>
</protein>
<evidence type="ECO:0000313" key="15">
    <source>
        <dbReference type="EMBL" id="AOE51012.1"/>
    </source>
</evidence>
<evidence type="ECO:0000256" key="3">
    <source>
        <dbReference type="ARBA" id="ARBA00012140"/>
    </source>
</evidence>
<dbReference type="CDD" id="cd02440">
    <property type="entry name" value="AdoMet_MTases"/>
    <property type="match status" value="1"/>
</dbReference>
<dbReference type="EMBL" id="CP012418">
    <property type="protein sequence ID" value="AOE51012.1"/>
    <property type="molecule type" value="Genomic_DNA"/>
</dbReference>
<comment type="function">
    <text evidence="1">Specifically methylates the cytosine at position 967 (m5C967) of 16S rRNA.</text>
</comment>
<dbReference type="EC" id="2.1.1.176" evidence="3"/>
<feature type="binding site" evidence="13">
    <location>
        <position position="280"/>
    </location>
    <ligand>
        <name>S-adenosyl-L-methionine</name>
        <dbReference type="ChEBI" id="CHEBI:59789"/>
    </ligand>
</feature>
<name>A0A1B3BDX1_9GAMM</name>
<dbReference type="InterPro" id="IPR006027">
    <property type="entry name" value="NusB_RsmB_TIM44"/>
</dbReference>
<keyword evidence="8 13" id="KW-0949">S-adenosyl-L-methionine</keyword>
<dbReference type="FunFam" id="3.40.50.150:FF:000022">
    <property type="entry name" value="Ribosomal RNA small subunit methyltransferase B"/>
    <property type="match status" value="1"/>
</dbReference>
<evidence type="ECO:0000256" key="7">
    <source>
        <dbReference type="ARBA" id="ARBA00022679"/>
    </source>
</evidence>
<dbReference type="PROSITE" id="PS51686">
    <property type="entry name" value="SAM_MT_RSMB_NOP"/>
    <property type="match status" value="1"/>
</dbReference>